<proteinExistence type="predicted"/>
<evidence type="ECO:0008006" key="3">
    <source>
        <dbReference type="Google" id="ProtNLM"/>
    </source>
</evidence>
<accession>A0A5J4U507</accession>
<dbReference type="Proteomes" id="UP000324800">
    <property type="component" value="Unassembled WGS sequence"/>
</dbReference>
<evidence type="ECO:0000313" key="1">
    <source>
        <dbReference type="EMBL" id="KAA6365240.1"/>
    </source>
</evidence>
<sequence length="197" mass="22461">MTEIEGQSECEGTAQKETKIDIQLDELKNIDTIAQALGGQKKAFQKISAKIVRTLRSTVQELDTTIYSDSIIQFLLYLNSGINFSVSEGLVATELLSRFINKQTERDRHALKNNNIGTILVCLTLITLKTCRDQVTKNSFFASQFSMQTSILNISEISFIKLMDFELWVQEHDFWKIFQEVANEQIDNKIQNSTIVI</sequence>
<dbReference type="Gene3D" id="1.10.472.10">
    <property type="entry name" value="Cyclin-like"/>
    <property type="match status" value="1"/>
</dbReference>
<evidence type="ECO:0000313" key="2">
    <source>
        <dbReference type="Proteomes" id="UP000324800"/>
    </source>
</evidence>
<dbReference type="EMBL" id="SNRW01020669">
    <property type="protein sequence ID" value="KAA6365240.1"/>
    <property type="molecule type" value="Genomic_DNA"/>
</dbReference>
<name>A0A5J4U507_9EUKA</name>
<protein>
    <recommendedName>
        <fullName evidence="3">Cyclin N-terminal domain-containing protein</fullName>
    </recommendedName>
</protein>
<organism evidence="1 2">
    <name type="scientific">Streblomastix strix</name>
    <dbReference type="NCBI Taxonomy" id="222440"/>
    <lineage>
        <taxon>Eukaryota</taxon>
        <taxon>Metamonada</taxon>
        <taxon>Preaxostyla</taxon>
        <taxon>Oxymonadida</taxon>
        <taxon>Streblomastigidae</taxon>
        <taxon>Streblomastix</taxon>
    </lineage>
</organism>
<comment type="caution">
    <text evidence="1">The sequence shown here is derived from an EMBL/GenBank/DDBJ whole genome shotgun (WGS) entry which is preliminary data.</text>
</comment>
<dbReference type="AlphaFoldDB" id="A0A5J4U507"/>
<reference evidence="1 2" key="1">
    <citation type="submission" date="2019-03" db="EMBL/GenBank/DDBJ databases">
        <title>Single cell metagenomics reveals metabolic interactions within the superorganism composed of flagellate Streblomastix strix and complex community of Bacteroidetes bacteria on its surface.</title>
        <authorList>
            <person name="Treitli S.C."/>
            <person name="Kolisko M."/>
            <person name="Husnik F."/>
            <person name="Keeling P."/>
            <person name="Hampl V."/>
        </authorList>
    </citation>
    <scope>NUCLEOTIDE SEQUENCE [LARGE SCALE GENOMIC DNA]</scope>
    <source>
        <strain evidence="1">ST1C</strain>
    </source>
</reference>
<gene>
    <name evidence="1" type="ORF">EZS28_039233</name>
</gene>
<dbReference type="OrthoDB" id="244495at2759"/>